<dbReference type="Pfam" id="PF00270">
    <property type="entry name" value="DEAD"/>
    <property type="match status" value="2"/>
</dbReference>
<evidence type="ECO:0000256" key="22">
    <source>
        <dbReference type="ARBA" id="ARBA00047377"/>
    </source>
</evidence>
<comment type="catalytic activity">
    <reaction evidence="23">
        <text>ATP + H2O = ADP + phosphate + H(+)</text>
        <dbReference type="Rhea" id="RHEA:13065"/>
        <dbReference type="ChEBI" id="CHEBI:15377"/>
        <dbReference type="ChEBI" id="CHEBI:15378"/>
        <dbReference type="ChEBI" id="CHEBI:30616"/>
        <dbReference type="ChEBI" id="CHEBI:43474"/>
        <dbReference type="ChEBI" id="CHEBI:456216"/>
        <dbReference type="EC" id="3.6.4.13"/>
    </reaction>
</comment>
<feature type="domain" description="DEAD-box RNA helicase Q" evidence="30">
    <location>
        <begin position="298"/>
        <end position="326"/>
    </location>
</feature>
<evidence type="ECO:0000256" key="9">
    <source>
        <dbReference type="ARBA" id="ARBA00018134"/>
    </source>
</evidence>
<evidence type="ECO:0000313" key="32">
    <source>
        <dbReference type="EMBL" id="CAF3859324.1"/>
    </source>
</evidence>
<evidence type="ECO:0000256" key="10">
    <source>
        <dbReference type="ARBA" id="ARBA00022679"/>
    </source>
</evidence>
<dbReference type="FunFam" id="3.40.50.300:FF:000652">
    <property type="entry name" value="ATP-dependent RNA helicase DDX1"/>
    <property type="match status" value="1"/>
</dbReference>
<dbReference type="PROSITE" id="PS51192">
    <property type="entry name" value="HELICASE_ATP_BIND_1"/>
    <property type="match status" value="1"/>
</dbReference>
<dbReference type="PROSITE" id="PS50188">
    <property type="entry name" value="B302_SPRY"/>
    <property type="match status" value="1"/>
</dbReference>
<dbReference type="AlphaFoldDB" id="A0A814NJS2"/>
<dbReference type="CDD" id="cd01173">
    <property type="entry name" value="pyridoxal_pyridoxamine_kinase"/>
    <property type="match status" value="1"/>
</dbReference>
<comment type="similarity">
    <text evidence="4">Belongs to the DEAD box helicase family. DDX1 subfamily.</text>
</comment>
<keyword evidence="10" id="KW-0808">Transferase</keyword>
<dbReference type="OrthoDB" id="1735at2759"/>
<dbReference type="SMART" id="SM00487">
    <property type="entry name" value="DEXDc"/>
    <property type="match status" value="1"/>
</dbReference>
<evidence type="ECO:0000259" key="28">
    <source>
        <dbReference type="PROSITE" id="PS51192"/>
    </source>
</evidence>
<dbReference type="PANTHER" id="PTHR10534:SF2">
    <property type="entry name" value="PYRIDOXAL KINASE"/>
    <property type="match status" value="1"/>
</dbReference>
<dbReference type="EMBL" id="CAJOBC010005308">
    <property type="protein sequence ID" value="CAF3859324.1"/>
    <property type="molecule type" value="Genomic_DNA"/>
</dbReference>
<evidence type="ECO:0000256" key="7">
    <source>
        <dbReference type="ARBA" id="ARBA00012552"/>
    </source>
</evidence>
<keyword evidence="33" id="KW-1185">Reference proteome</keyword>
<keyword evidence="12" id="KW-0547">Nucleotide-binding</keyword>
<dbReference type="Proteomes" id="UP000663829">
    <property type="component" value="Unassembled WGS sequence"/>
</dbReference>
<comment type="pathway">
    <text evidence="2">Cofactor metabolism; pyridoxal 5'-phosphate salvage; pyridoxine 5'-phosphate from pyridoxine: step 1/1.</text>
</comment>
<evidence type="ECO:0000256" key="15">
    <source>
        <dbReference type="ARBA" id="ARBA00022806"/>
    </source>
</evidence>
<evidence type="ECO:0000259" key="30">
    <source>
        <dbReference type="PROSITE" id="PS51195"/>
    </source>
</evidence>
<gene>
    <name evidence="31" type="ORF">GPM918_LOCUS18407</name>
    <name evidence="32" type="ORF">SRO942_LOCUS18404</name>
</gene>
<evidence type="ECO:0000256" key="8">
    <source>
        <dbReference type="ARBA" id="ARBA00014916"/>
    </source>
</evidence>
<evidence type="ECO:0000313" key="33">
    <source>
        <dbReference type="Proteomes" id="UP000663829"/>
    </source>
</evidence>
<dbReference type="InterPro" id="IPR027417">
    <property type="entry name" value="P-loop_NTPase"/>
</dbReference>
<dbReference type="SUPFAM" id="SSF52540">
    <property type="entry name" value="P-loop containing nucleoside triphosphate hydrolases"/>
    <property type="match status" value="2"/>
</dbReference>
<dbReference type="SUPFAM" id="SSF53613">
    <property type="entry name" value="Ribokinase-like"/>
    <property type="match status" value="1"/>
</dbReference>
<dbReference type="Pfam" id="PF00622">
    <property type="entry name" value="SPRY"/>
    <property type="match status" value="1"/>
</dbReference>
<dbReference type="Gene3D" id="3.40.50.300">
    <property type="entry name" value="P-loop containing nucleotide triphosphate hydrolases"/>
    <property type="match status" value="3"/>
</dbReference>
<comment type="similarity">
    <text evidence="5">Belongs to the pyridoxine kinase family.</text>
</comment>
<evidence type="ECO:0000256" key="5">
    <source>
        <dbReference type="ARBA" id="ARBA00008805"/>
    </source>
</evidence>
<dbReference type="InterPro" id="IPR029056">
    <property type="entry name" value="Ribokinase-like"/>
</dbReference>
<feature type="short sequence motif" description="Q motif" evidence="26">
    <location>
        <begin position="298"/>
        <end position="326"/>
    </location>
</feature>
<name>A0A814NJS2_9BILA</name>
<dbReference type="PROSITE" id="PS51194">
    <property type="entry name" value="HELICASE_CTER"/>
    <property type="match status" value="1"/>
</dbReference>
<dbReference type="PANTHER" id="PTHR10534">
    <property type="entry name" value="PYRIDOXAL KINASE"/>
    <property type="match status" value="1"/>
</dbReference>
<evidence type="ECO:0000256" key="26">
    <source>
        <dbReference type="PROSITE-ProRule" id="PRU00552"/>
    </source>
</evidence>
<dbReference type="GO" id="GO:0004527">
    <property type="term" value="F:exonuclease activity"/>
    <property type="evidence" value="ECO:0007669"/>
    <property type="project" value="UniProtKB-KW"/>
</dbReference>
<dbReference type="SMART" id="SM00449">
    <property type="entry name" value="SPRY"/>
    <property type="match status" value="1"/>
</dbReference>
<evidence type="ECO:0000256" key="20">
    <source>
        <dbReference type="ARBA" id="ARBA00032808"/>
    </source>
</evidence>
<dbReference type="Pfam" id="PF00271">
    <property type="entry name" value="Helicase_C"/>
    <property type="match status" value="1"/>
</dbReference>
<dbReference type="SUPFAM" id="SSF49899">
    <property type="entry name" value="Concanavalin A-like lectins/glucanases"/>
    <property type="match status" value="1"/>
</dbReference>
<dbReference type="UniPathway" id="UPA01068">
    <property type="reaction ID" value="UER00298"/>
</dbReference>
<keyword evidence="11" id="KW-0540">Nuclease</keyword>
<dbReference type="GO" id="GO:0005524">
    <property type="term" value="F:ATP binding"/>
    <property type="evidence" value="ECO:0007669"/>
    <property type="project" value="UniProtKB-KW"/>
</dbReference>
<evidence type="ECO:0000256" key="18">
    <source>
        <dbReference type="ARBA" id="ARBA00022884"/>
    </source>
</evidence>
<dbReference type="Pfam" id="PF08543">
    <property type="entry name" value="Phos_pyr_kin"/>
    <property type="match status" value="1"/>
</dbReference>
<protein>
    <recommendedName>
        <fullName evidence="8">ATP-dependent RNA helicase DDX1</fullName>
        <ecNumber evidence="6">2.7.1.35</ecNumber>
        <ecNumber evidence="7">3.6.4.13</ecNumber>
    </recommendedName>
    <alternativeName>
        <fullName evidence="25">ATP-dependent RNA helicase Ddx1</fullName>
    </alternativeName>
    <alternativeName>
        <fullName evidence="19">DEAD box protein 1</fullName>
    </alternativeName>
    <alternativeName>
        <fullName evidence="9">Pyridoxal kinase</fullName>
    </alternativeName>
    <alternativeName>
        <fullName evidence="20">Pyridoxine kinase</fullName>
    </alternativeName>
</protein>
<evidence type="ECO:0000256" key="19">
    <source>
        <dbReference type="ARBA" id="ARBA00032348"/>
    </source>
</evidence>
<evidence type="ECO:0000256" key="24">
    <source>
        <dbReference type="ARBA" id="ARBA00048524"/>
    </source>
</evidence>
<dbReference type="InterPro" id="IPR014014">
    <property type="entry name" value="RNA_helicase_DEAD_Q_motif"/>
</dbReference>
<evidence type="ECO:0000256" key="17">
    <source>
        <dbReference type="ARBA" id="ARBA00022840"/>
    </source>
</evidence>
<dbReference type="InterPro" id="IPR004625">
    <property type="entry name" value="PyrdxlKinase"/>
</dbReference>
<evidence type="ECO:0000256" key="16">
    <source>
        <dbReference type="ARBA" id="ARBA00022839"/>
    </source>
</evidence>
<keyword evidence="15" id="KW-0347">Helicase</keyword>
<feature type="domain" description="B30.2/SPRY" evidence="27">
    <location>
        <begin position="368"/>
        <end position="546"/>
    </location>
</feature>
<dbReference type="EC" id="3.6.4.13" evidence="7"/>
<dbReference type="GO" id="GO:0003723">
    <property type="term" value="F:RNA binding"/>
    <property type="evidence" value="ECO:0007669"/>
    <property type="project" value="UniProtKB-KW"/>
</dbReference>
<keyword evidence="13" id="KW-0418">Kinase</keyword>
<dbReference type="EC" id="2.7.1.35" evidence="6"/>
<dbReference type="InterPro" id="IPR003877">
    <property type="entry name" value="SPRY_dom"/>
</dbReference>
<dbReference type="InterPro" id="IPR001650">
    <property type="entry name" value="Helicase_C-like"/>
</dbReference>
<accession>A0A814NJS2</accession>
<dbReference type="InterPro" id="IPR043136">
    <property type="entry name" value="B30.2/SPRY_sf"/>
</dbReference>
<dbReference type="InterPro" id="IPR001870">
    <property type="entry name" value="B30.2/SPRY"/>
</dbReference>
<dbReference type="Proteomes" id="UP000681722">
    <property type="component" value="Unassembled WGS sequence"/>
</dbReference>
<keyword evidence="17" id="KW-0067">ATP-binding</keyword>
<dbReference type="EMBL" id="CAJNOQ010005308">
    <property type="protein sequence ID" value="CAF1093962.1"/>
    <property type="molecule type" value="Genomic_DNA"/>
</dbReference>
<feature type="domain" description="Helicase ATP-binding" evidence="28">
    <location>
        <begin position="554"/>
        <end position="726"/>
    </location>
</feature>
<dbReference type="InterPro" id="IPR014001">
    <property type="entry name" value="Helicase_ATP-bd"/>
</dbReference>
<evidence type="ECO:0000256" key="25">
    <source>
        <dbReference type="ARBA" id="ARBA00072020"/>
    </source>
</evidence>
<dbReference type="InterPro" id="IPR013749">
    <property type="entry name" value="PM/HMP-P_kinase-1"/>
</dbReference>
<feature type="domain" description="Helicase C-terminal" evidence="29">
    <location>
        <begin position="777"/>
        <end position="972"/>
    </location>
</feature>
<dbReference type="PROSITE" id="PS51195">
    <property type="entry name" value="Q_MOTIF"/>
    <property type="match status" value="1"/>
</dbReference>
<dbReference type="CDD" id="cd18787">
    <property type="entry name" value="SF2_C_DEAD"/>
    <property type="match status" value="1"/>
</dbReference>
<evidence type="ECO:0000256" key="6">
    <source>
        <dbReference type="ARBA" id="ARBA00012104"/>
    </source>
</evidence>
<evidence type="ECO:0000256" key="11">
    <source>
        <dbReference type="ARBA" id="ARBA00022722"/>
    </source>
</evidence>
<evidence type="ECO:0000256" key="23">
    <source>
        <dbReference type="ARBA" id="ARBA00047984"/>
    </source>
</evidence>
<dbReference type="InterPro" id="IPR011545">
    <property type="entry name" value="DEAD/DEAH_box_helicase_dom"/>
</dbReference>
<comment type="pathway">
    <text evidence="3">Cofactor metabolism; pyridoxal 5'-phosphate salvage; pyridoxal 5'-phosphate from pyridoxal: step 1/1.</text>
</comment>
<dbReference type="GO" id="GO:0008478">
    <property type="term" value="F:pyridoxal kinase activity"/>
    <property type="evidence" value="ECO:0007669"/>
    <property type="project" value="UniProtKB-EC"/>
</dbReference>
<dbReference type="GO" id="GO:0003724">
    <property type="term" value="F:RNA helicase activity"/>
    <property type="evidence" value="ECO:0007669"/>
    <property type="project" value="UniProtKB-EC"/>
</dbReference>
<evidence type="ECO:0000259" key="27">
    <source>
        <dbReference type="PROSITE" id="PS50188"/>
    </source>
</evidence>
<dbReference type="CDD" id="cd12873">
    <property type="entry name" value="SPRY_DDX1"/>
    <property type="match status" value="1"/>
</dbReference>
<keyword evidence="16" id="KW-0269">Exonuclease</keyword>
<dbReference type="InterPro" id="IPR013320">
    <property type="entry name" value="ConA-like_dom_sf"/>
</dbReference>
<evidence type="ECO:0000256" key="4">
    <source>
        <dbReference type="ARBA" id="ARBA00008765"/>
    </source>
</evidence>
<evidence type="ECO:0000256" key="2">
    <source>
        <dbReference type="ARBA" id="ARBA00004835"/>
    </source>
</evidence>
<evidence type="ECO:0000313" key="31">
    <source>
        <dbReference type="EMBL" id="CAF1093962.1"/>
    </source>
</evidence>
<evidence type="ECO:0000256" key="21">
    <source>
        <dbReference type="ARBA" id="ARBA00047310"/>
    </source>
</evidence>
<evidence type="ECO:0000256" key="3">
    <source>
        <dbReference type="ARBA" id="ARBA00005210"/>
    </source>
</evidence>
<reference evidence="31" key="1">
    <citation type="submission" date="2021-02" db="EMBL/GenBank/DDBJ databases">
        <authorList>
            <person name="Nowell W R."/>
        </authorList>
    </citation>
    <scope>NUCLEOTIDE SEQUENCE</scope>
</reference>
<sequence>MTNCSPRAPRVLSIQSHVVHGYVGNKCATFILQLYGFEVDLINSVQFSNHTAYKVVKGSRLSVDELREIFQGLIDNDLLDYDYILTGYMSAGELLRTVADYIRLIKQKNPKVKYVCDPVIGDGGKLYVDRSCIDAYKNNLLPLADIVTPNDFEFEQLIDSKINYANDTDVIESMKRLHKMGPSQIVMSKTNYSMFRIEFPKIPFYFTGTGDTFSALLLAWIHKQNELNVACEKTISVIYKILLRTSESSGSEKKAEAGMCSNELCLIQSKKDIEDAETLFFAKTTETILFRFWSEMNAFETELGVQPELAKAVDDMGWLLPTDVQSEAIPMILGGGDVLMAAETGSGKTGAFCLPILQVVHETLRDIQEGNMGPKSSRKGVGDVSKAVLLNFHDRTQNMSIDTDGLLCQSRDQKIWGGARSNKGVKGKGKYYFEMTQTEANGIARVGWSTSNALLDLGTDDQGFGYGGTGKKAYAKQFDDYGETFGVNDVIGCLLDLDTMRIRYYKNGKDLGHAFDIRRQLHENVFFAHICIKSCDVRMNFGGSSFKSLPNDCVSIENAPKDCLVDSATRGASTAPLKSRPPNAPLAIILEPSRELAEQTLGQLQKFQVYLENPKLRHLLIIGGVAVGQQTRVLREGIDIIVATPGRLEELIGSGEINLTQMRFFVLDEADGLLAQNYKNLILNLHKQIPNVTADGKRLQMIVCSATLHNFEVKKLADQIMHFPTWVDLKGQDTVPETIHHVVCIVDPKKDTRWRNLRHHIKTDEVHAADELNFNKTLSEAVKLLKGEYCVQAINKFKMDKALIFCRTKIDCDNLEHYFIKLGGGPKVQNHQFSCVCLHADRAPDERKQNLEKFKNNQTRLLICTDVAARGIDVSGLPFVINYTLPDEKENYIHRIGRVGRADRMGLAISLASVVKEKVWYHTCKGKNCRDTRLREQGGCCMWYDEMQYLSDIEEHLGVTVSQVDQKLDIPVDEFDGKVTYGQKRKQQVSASKDHIDTLAPAVQELVQLEKRVQTSYLTLRNNKNLLSAK</sequence>
<dbReference type="GO" id="GO:0009443">
    <property type="term" value="P:pyridoxal 5'-phosphate salvage"/>
    <property type="evidence" value="ECO:0007669"/>
    <property type="project" value="InterPro"/>
</dbReference>
<organism evidence="31 33">
    <name type="scientific">Didymodactylos carnosus</name>
    <dbReference type="NCBI Taxonomy" id="1234261"/>
    <lineage>
        <taxon>Eukaryota</taxon>
        <taxon>Metazoa</taxon>
        <taxon>Spiralia</taxon>
        <taxon>Gnathifera</taxon>
        <taxon>Rotifera</taxon>
        <taxon>Eurotatoria</taxon>
        <taxon>Bdelloidea</taxon>
        <taxon>Philodinida</taxon>
        <taxon>Philodinidae</taxon>
        <taxon>Didymodactylos</taxon>
    </lineage>
</organism>
<dbReference type="FunFam" id="3.40.50.300:FF:000708">
    <property type="entry name" value="ATP-dependent RNA helicase DDX1"/>
    <property type="match status" value="1"/>
</dbReference>
<evidence type="ECO:0000256" key="12">
    <source>
        <dbReference type="ARBA" id="ARBA00022741"/>
    </source>
</evidence>
<comment type="catalytic activity">
    <reaction evidence="22">
        <text>pyridoxal + ATP = pyridoxal 5'-phosphate + ADP + H(+)</text>
        <dbReference type="Rhea" id="RHEA:10224"/>
        <dbReference type="ChEBI" id="CHEBI:15378"/>
        <dbReference type="ChEBI" id="CHEBI:17310"/>
        <dbReference type="ChEBI" id="CHEBI:30616"/>
        <dbReference type="ChEBI" id="CHEBI:456216"/>
        <dbReference type="ChEBI" id="CHEBI:597326"/>
        <dbReference type="EC" id="2.7.1.35"/>
    </reaction>
    <physiologicalReaction direction="left-to-right" evidence="22">
        <dbReference type="Rhea" id="RHEA:10225"/>
    </physiologicalReaction>
</comment>
<comment type="pathway">
    <text evidence="1">Cofactor metabolism; pyridoxal 5'-phosphate salvage; pyridoxamine 5'-phosphate from pyridoxamine: step 1/1.</text>
</comment>
<dbReference type="GO" id="GO:0005829">
    <property type="term" value="C:cytosol"/>
    <property type="evidence" value="ECO:0007669"/>
    <property type="project" value="TreeGrafter"/>
</dbReference>
<dbReference type="NCBIfam" id="TIGR00687">
    <property type="entry name" value="pyridox_kin"/>
    <property type="match status" value="1"/>
</dbReference>
<comment type="catalytic activity">
    <reaction evidence="21">
        <text>pyridoxamine + ATP = pyridoxamine 5'-phosphate + ADP + H(+)</text>
        <dbReference type="Rhea" id="RHEA:25104"/>
        <dbReference type="ChEBI" id="CHEBI:15378"/>
        <dbReference type="ChEBI" id="CHEBI:30616"/>
        <dbReference type="ChEBI" id="CHEBI:57761"/>
        <dbReference type="ChEBI" id="CHEBI:58451"/>
        <dbReference type="ChEBI" id="CHEBI:456216"/>
        <dbReference type="EC" id="2.7.1.35"/>
    </reaction>
    <physiologicalReaction direction="left-to-right" evidence="21">
        <dbReference type="Rhea" id="RHEA:25105"/>
    </physiologicalReaction>
</comment>
<proteinExistence type="inferred from homology"/>
<evidence type="ECO:0000256" key="1">
    <source>
        <dbReference type="ARBA" id="ARBA00004750"/>
    </source>
</evidence>
<keyword evidence="18" id="KW-0694">RNA-binding</keyword>
<evidence type="ECO:0000259" key="29">
    <source>
        <dbReference type="PROSITE" id="PS51194"/>
    </source>
</evidence>
<evidence type="ECO:0000256" key="13">
    <source>
        <dbReference type="ARBA" id="ARBA00022777"/>
    </source>
</evidence>
<evidence type="ECO:0000256" key="14">
    <source>
        <dbReference type="ARBA" id="ARBA00022801"/>
    </source>
</evidence>
<dbReference type="SMART" id="SM00490">
    <property type="entry name" value="HELICc"/>
    <property type="match status" value="1"/>
</dbReference>
<dbReference type="Gene3D" id="3.40.1190.20">
    <property type="match status" value="1"/>
</dbReference>
<keyword evidence="14" id="KW-0378">Hydrolase</keyword>
<dbReference type="Gene3D" id="2.60.120.920">
    <property type="match status" value="1"/>
</dbReference>
<comment type="catalytic activity">
    <reaction evidence="24">
        <text>pyridoxine + ATP = pyridoxine 5'-phosphate + ADP + H(+)</text>
        <dbReference type="Rhea" id="RHEA:25108"/>
        <dbReference type="ChEBI" id="CHEBI:15378"/>
        <dbReference type="ChEBI" id="CHEBI:16709"/>
        <dbReference type="ChEBI" id="CHEBI:30616"/>
        <dbReference type="ChEBI" id="CHEBI:58589"/>
        <dbReference type="ChEBI" id="CHEBI:456216"/>
        <dbReference type="EC" id="2.7.1.35"/>
    </reaction>
    <physiologicalReaction direction="left-to-right" evidence="24">
        <dbReference type="Rhea" id="RHEA:25109"/>
    </physiologicalReaction>
</comment>
<comment type="caution">
    <text evidence="31">The sequence shown here is derived from an EMBL/GenBank/DDBJ whole genome shotgun (WGS) entry which is preliminary data.</text>
</comment>